<proteinExistence type="predicted"/>
<accession>A0A9D1Y7I9</accession>
<evidence type="ECO:0000313" key="1">
    <source>
        <dbReference type="EMBL" id="HIY20715.1"/>
    </source>
</evidence>
<dbReference type="PANTHER" id="PTHR42749:SF1">
    <property type="entry name" value="CELL SHAPE-DETERMINING PROTEIN MREB"/>
    <property type="match status" value="1"/>
</dbReference>
<gene>
    <name evidence="1" type="ORF">H9841_02285</name>
</gene>
<reference evidence="1" key="2">
    <citation type="submission" date="2021-04" db="EMBL/GenBank/DDBJ databases">
        <authorList>
            <person name="Gilroy R."/>
        </authorList>
    </citation>
    <scope>NUCLEOTIDE SEQUENCE</scope>
    <source>
        <strain evidence="1">ChiBcec16_6824</strain>
    </source>
</reference>
<dbReference type="EMBL" id="DXDX01000044">
    <property type="protein sequence ID" value="HIY20715.1"/>
    <property type="molecule type" value="Genomic_DNA"/>
</dbReference>
<organism evidence="1 2">
    <name type="scientific">Candidatus Flavonifractor merdigallinarum</name>
    <dbReference type="NCBI Taxonomy" id="2838589"/>
    <lineage>
        <taxon>Bacteria</taxon>
        <taxon>Bacillati</taxon>
        <taxon>Bacillota</taxon>
        <taxon>Clostridia</taxon>
        <taxon>Eubacteriales</taxon>
        <taxon>Oscillospiraceae</taxon>
        <taxon>Flavonifractor</taxon>
    </lineage>
</organism>
<dbReference type="InterPro" id="IPR043129">
    <property type="entry name" value="ATPase_NBD"/>
</dbReference>
<reference evidence="1" key="1">
    <citation type="journal article" date="2021" name="PeerJ">
        <title>Extensive microbial diversity within the chicken gut microbiome revealed by metagenomics and culture.</title>
        <authorList>
            <person name="Gilroy R."/>
            <person name="Ravi A."/>
            <person name="Getino M."/>
            <person name="Pursley I."/>
            <person name="Horton D.L."/>
            <person name="Alikhan N.F."/>
            <person name="Baker D."/>
            <person name="Gharbi K."/>
            <person name="Hall N."/>
            <person name="Watson M."/>
            <person name="Adriaenssens E.M."/>
            <person name="Foster-Nyarko E."/>
            <person name="Jarju S."/>
            <person name="Secka A."/>
            <person name="Antonio M."/>
            <person name="Oren A."/>
            <person name="Chaudhuri R.R."/>
            <person name="La Ragione R."/>
            <person name="Hildebrand F."/>
            <person name="Pallen M.J."/>
        </authorList>
    </citation>
    <scope>NUCLEOTIDE SEQUENCE</scope>
    <source>
        <strain evidence="1">ChiBcec16_6824</strain>
    </source>
</reference>
<dbReference type="AlphaFoldDB" id="A0A9D1Y7I9"/>
<comment type="caution">
    <text evidence="1">The sequence shown here is derived from an EMBL/GenBank/DDBJ whole genome shotgun (WGS) entry which is preliminary data.</text>
</comment>
<dbReference type="Gene3D" id="3.30.420.40">
    <property type="match status" value="2"/>
</dbReference>
<dbReference type="SUPFAM" id="SSF53067">
    <property type="entry name" value="Actin-like ATPase domain"/>
    <property type="match status" value="2"/>
</dbReference>
<name>A0A9D1Y7I9_9FIRM</name>
<protein>
    <submittedName>
        <fullName evidence="1">Molecular chaperone</fullName>
    </submittedName>
</protein>
<evidence type="ECO:0000313" key="2">
    <source>
        <dbReference type="Proteomes" id="UP000823868"/>
    </source>
</evidence>
<sequence length="872" mass="100867">MSKYSYTYNRNAGVKEERRYYTREELELMTTYQLRDICYRERIINGIHAPLDKDVLIREILRFRGRADRLFITRDSEEGMERLSSLLSTAKLNLVNTALQGCAKLIVYGGISVEYFDRYTIGYHKELADTNALLVSGGEICAIFNLRTYESEPEKLFITKSAELTCRESTIRNYTLYCMDRKQSDLLYHIYQGDAAIVPEHLTFRTVSVLNFEVRSLLESRTPLAIDFGSSNTTAGVYLDNAYFEQLAGDPITQMLKRDQVNYVSYLDVEHKDAESLILPSAVAVVGVKGDEIQYRFGYEARRLFHLSYIDEGFCVFYDLKRWVGDADRLEEVVDREGHRSFVPRKEIIRVYLEYVIECARQRFKCNFKSIHISAPVKQKPIFIQLFQELLPGYRLESENMLDEGVAVLYNTISTLIKEKQYKDGATYRALIIDCGGGTTDLSSCRFRITDRRVAYQIDIATAYENGNTDFGGNNLTFRVMQLLKLSLARQLGGDDLPDTDELIRAFDIDVFRTVDRQGVDSVYAELDRAYAQAERVIPTRFRDYEHRSRADYYAVKNNFYFLFETAERIKTSFYSHANILRMAVSSIPVQETATECMLVDRWKLSAFQGKSGALEVLKDIPTAYINIYALNLLLRADIYGIVRQFMEGPYKEGELPEYSILRLTGQSCKIDIFRDALKEFIPGKVIKSSRSDQGQQDYELKLICLNGAIEYLKDKMFGYADVRITHEQAAFPYMVTAFTHTNQEVTLIHSLDRENTSGFISRNMADLTLKLYLKDLEGRQRYIYNCSCDPDKFSNQKAEEIVARYSGQIRQDDLDDIVDRELKFFILADENRWGFTVVPVLRREGQLQLGPDQFFRFETEGWVTNFFDGTR</sequence>
<dbReference type="Proteomes" id="UP000823868">
    <property type="component" value="Unassembled WGS sequence"/>
</dbReference>
<dbReference type="PANTHER" id="PTHR42749">
    <property type="entry name" value="CELL SHAPE-DETERMINING PROTEIN MREB"/>
    <property type="match status" value="1"/>
</dbReference>
<dbReference type="Gene3D" id="3.90.640.10">
    <property type="entry name" value="Actin, Chain A, domain 4"/>
    <property type="match status" value="1"/>
</dbReference>